<evidence type="ECO:0000256" key="6">
    <source>
        <dbReference type="ARBA" id="ARBA00022475"/>
    </source>
</evidence>
<keyword evidence="10 12" id="KW-1133">Transmembrane helix</keyword>
<keyword evidence="11 12" id="KW-0472">Membrane</keyword>
<comment type="function">
    <text evidence="1 12">Required for the export of heme to the periplasm for the biogenesis of c-type cytochromes.</text>
</comment>
<keyword evidence="6 12" id="KW-1003">Cell membrane</keyword>
<dbReference type="NCBIfam" id="TIGR03141">
    <property type="entry name" value="cytochro_ccmD"/>
    <property type="match status" value="1"/>
</dbReference>
<evidence type="ECO:0000256" key="8">
    <source>
        <dbReference type="ARBA" id="ARBA00022692"/>
    </source>
</evidence>
<feature type="transmembrane region" description="Helical" evidence="12">
    <location>
        <begin position="12"/>
        <end position="31"/>
    </location>
</feature>
<proteinExistence type="inferred from homology"/>
<comment type="subcellular location">
    <subcellularLocation>
        <location evidence="2 12">Cell inner membrane</location>
        <topology evidence="2 12">Single-pass membrane protein</topology>
    </subcellularLocation>
</comment>
<comment type="similarity">
    <text evidence="3 12">Belongs to the CcmD/CycX/HelD family.</text>
</comment>
<keyword evidence="8 12" id="KW-0812">Transmembrane</keyword>
<evidence type="ECO:0000256" key="11">
    <source>
        <dbReference type="ARBA" id="ARBA00023136"/>
    </source>
</evidence>
<organism evidence="13 14">
    <name type="scientific">Paracoccus pacificus</name>
    <dbReference type="NCBI Taxonomy" id="1463598"/>
    <lineage>
        <taxon>Bacteria</taxon>
        <taxon>Pseudomonadati</taxon>
        <taxon>Pseudomonadota</taxon>
        <taxon>Alphaproteobacteria</taxon>
        <taxon>Rhodobacterales</taxon>
        <taxon>Paracoccaceae</taxon>
        <taxon>Paracoccus</taxon>
    </lineage>
</organism>
<keyword evidence="5 12" id="KW-0813">Transport</keyword>
<evidence type="ECO:0000256" key="1">
    <source>
        <dbReference type="ARBA" id="ARBA00002442"/>
    </source>
</evidence>
<keyword evidence="7 12" id="KW-0997">Cell inner membrane</keyword>
<evidence type="ECO:0000256" key="7">
    <source>
        <dbReference type="ARBA" id="ARBA00022519"/>
    </source>
</evidence>
<dbReference type="RefSeq" id="WP_379141339.1">
    <property type="nucleotide sequence ID" value="NZ_JBHUEN010000019.1"/>
</dbReference>
<evidence type="ECO:0000256" key="9">
    <source>
        <dbReference type="ARBA" id="ARBA00022748"/>
    </source>
</evidence>
<name>A0ABW4R6V0_9RHOB</name>
<gene>
    <name evidence="13" type="primary">ccmD</name>
    <name evidence="13" type="ORF">ACFSCT_06990</name>
</gene>
<dbReference type="Proteomes" id="UP001597213">
    <property type="component" value="Unassembled WGS sequence"/>
</dbReference>
<evidence type="ECO:0000313" key="13">
    <source>
        <dbReference type="EMBL" id="MFD1881460.1"/>
    </source>
</evidence>
<sequence length="53" mass="6019">MPELGKYVIPVLGAYGVSLGLLALLIWQTLARNARLRRELQRREITRKEGQNG</sequence>
<dbReference type="EMBL" id="JBHUEN010000019">
    <property type="protein sequence ID" value="MFD1881460.1"/>
    <property type="molecule type" value="Genomic_DNA"/>
</dbReference>
<reference evidence="14" key="1">
    <citation type="journal article" date="2019" name="Int. J. Syst. Evol. Microbiol.">
        <title>The Global Catalogue of Microorganisms (GCM) 10K type strain sequencing project: providing services to taxonomists for standard genome sequencing and annotation.</title>
        <authorList>
            <consortium name="The Broad Institute Genomics Platform"/>
            <consortium name="The Broad Institute Genome Sequencing Center for Infectious Disease"/>
            <person name="Wu L."/>
            <person name="Ma J."/>
        </authorList>
    </citation>
    <scope>NUCLEOTIDE SEQUENCE [LARGE SCALE GENOMIC DNA]</scope>
    <source>
        <strain evidence="14">CCUG 56029</strain>
    </source>
</reference>
<evidence type="ECO:0000256" key="2">
    <source>
        <dbReference type="ARBA" id="ARBA00004377"/>
    </source>
</evidence>
<evidence type="ECO:0000256" key="12">
    <source>
        <dbReference type="RuleBase" id="RU363101"/>
    </source>
</evidence>
<evidence type="ECO:0000256" key="5">
    <source>
        <dbReference type="ARBA" id="ARBA00022448"/>
    </source>
</evidence>
<comment type="caution">
    <text evidence="13">The sequence shown here is derived from an EMBL/GenBank/DDBJ whole genome shotgun (WGS) entry which is preliminary data.</text>
</comment>
<keyword evidence="14" id="KW-1185">Reference proteome</keyword>
<protein>
    <recommendedName>
        <fullName evidence="4 12">Heme exporter protein D</fullName>
    </recommendedName>
</protein>
<accession>A0ABW4R6V0</accession>
<evidence type="ECO:0000256" key="10">
    <source>
        <dbReference type="ARBA" id="ARBA00022989"/>
    </source>
</evidence>
<keyword evidence="9 12" id="KW-0201">Cytochrome c-type biogenesis</keyword>
<evidence type="ECO:0000256" key="4">
    <source>
        <dbReference type="ARBA" id="ARBA00016461"/>
    </source>
</evidence>
<evidence type="ECO:0000256" key="3">
    <source>
        <dbReference type="ARBA" id="ARBA00008741"/>
    </source>
</evidence>
<dbReference type="Pfam" id="PF04995">
    <property type="entry name" value="CcmD"/>
    <property type="match status" value="1"/>
</dbReference>
<dbReference type="InterPro" id="IPR007078">
    <property type="entry name" value="Haem_export_protD_CcmD"/>
</dbReference>
<evidence type="ECO:0000313" key="14">
    <source>
        <dbReference type="Proteomes" id="UP001597213"/>
    </source>
</evidence>